<reference evidence="7" key="1">
    <citation type="submission" date="2022-03" db="EMBL/GenBank/DDBJ databases">
        <title>Aurantimonas Liuensis sp. Nov., isolated from the hadal seawater of the Mariana Trench.</title>
        <authorList>
            <person name="Liu R."/>
        </authorList>
    </citation>
    <scope>NUCLEOTIDE SEQUENCE</scope>
    <source>
        <strain evidence="7">LRZ36</strain>
    </source>
</reference>
<protein>
    <recommendedName>
        <fullName evidence="5 6">Dephospho-CoA kinase</fullName>
        <ecNumber evidence="5 6">2.7.1.24</ecNumber>
    </recommendedName>
    <alternativeName>
        <fullName evidence="5">Dephosphocoenzyme A kinase</fullName>
    </alternativeName>
</protein>
<dbReference type="RefSeq" id="WP_253965587.1">
    <property type="nucleotide sequence ID" value="NZ_JALHBS010000106.1"/>
</dbReference>
<evidence type="ECO:0000256" key="6">
    <source>
        <dbReference type="NCBIfam" id="TIGR00152"/>
    </source>
</evidence>
<dbReference type="InterPro" id="IPR001977">
    <property type="entry name" value="Depp_CoAkinase"/>
</dbReference>
<dbReference type="GO" id="GO:0015937">
    <property type="term" value="P:coenzyme A biosynthetic process"/>
    <property type="evidence" value="ECO:0007669"/>
    <property type="project" value="UniProtKB-UniRule"/>
</dbReference>
<organism evidence="7 8">
    <name type="scientific">Aurantimonas marianensis</name>
    <dbReference type="NCBI Taxonomy" id="2920428"/>
    <lineage>
        <taxon>Bacteria</taxon>
        <taxon>Pseudomonadati</taxon>
        <taxon>Pseudomonadota</taxon>
        <taxon>Alphaproteobacteria</taxon>
        <taxon>Hyphomicrobiales</taxon>
        <taxon>Aurantimonadaceae</taxon>
        <taxon>Aurantimonas</taxon>
    </lineage>
</organism>
<evidence type="ECO:0000256" key="1">
    <source>
        <dbReference type="ARBA" id="ARBA00009018"/>
    </source>
</evidence>
<evidence type="ECO:0000256" key="2">
    <source>
        <dbReference type="ARBA" id="ARBA00022741"/>
    </source>
</evidence>
<name>A0A9X2KJL2_9HYPH</name>
<dbReference type="NCBIfam" id="TIGR00152">
    <property type="entry name" value="dephospho-CoA kinase"/>
    <property type="match status" value="1"/>
</dbReference>
<keyword evidence="8" id="KW-1185">Reference proteome</keyword>
<keyword evidence="5" id="KW-0963">Cytoplasm</keyword>
<dbReference type="GO" id="GO:0005737">
    <property type="term" value="C:cytoplasm"/>
    <property type="evidence" value="ECO:0007669"/>
    <property type="project" value="UniProtKB-SubCell"/>
</dbReference>
<feature type="binding site" evidence="5">
    <location>
        <begin position="11"/>
        <end position="16"/>
    </location>
    <ligand>
        <name>ATP</name>
        <dbReference type="ChEBI" id="CHEBI:30616"/>
    </ligand>
</feature>
<comment type="similarity">
    <text evidence="1 5">Belongs to the CoaE family.</text>
</comment>
<dbReference type="CDD" id="cd02022">
    <property type="entry name" value="DPCK"/>
    <property type="match status" value="1"/>
</dbReference>
<comment type="pathway">
    <text evidence="5">Cofactor biosynthesis; coenzyme A biosynthesis; CoA from (R)-pantothenate: step 5/5.</text>
</comment>
<comment type="subcellular location">
    <subcellularLocation>
        <location evidence="5">Cytoplasm</location>
    </subcellularLocation>
</comment>
<dbReference type="InterPro" id="IPR027417">
    <property type="entry name" value="P-loop_NTPase"/>
</dbReference>
<dbReference type="SUPFAM" id="SSF52540">
    <property type="entry name" value="P-loop containing nucleoside triphosphate hydrolases"/>
    <property type="match status" value="1"/>
</dbReference>
<evidence type="ECO:0000256" key="4">
    <source>
        <dbReference type="ARBA" id="ARBA00022993"/>
    </source>
</evidence>
<keyword evidence="2 5" id="KW-0547">Nucleotide-binding</keyword>
<dbReference type="PANTHER" id="PTHR10695">
    <property type="entry name" value="DEPHOSPHO-COA KINASE-RELATED"/>
    <property type="match status" value="1"/>
</dbReference>
<keyword evidence="5 7" id="KW-0808">Transferase</keyword>
<keyword evidence="3 5" id="KW-0067">ATP-binding</keyword>
<evidence type="ECO:0000313" key="7">
    <source>
        <dbReference type="EMBL" id="MCP3056787.1"/>
    </source>
</evidence>
<gene>
    <name evidence="5 7" type="primary">coaE</name>
    <name evidence="7" type="ORF">MJ956_16775</name>
</gene>
<dbReference type="EMBL" id="JALHBS010000106">
    <property type="protein sequence ID" value="MCP3056787.1"/>
    <property type="molecule type" value="Genomic_DNA"/>
</dbReference>
<dbReference type="AlphaFoldDB" id="A0A9X2KJL2"/>
<dbReference type="Proteomes" id="UP001155220">
    <property type="component" value="Unassembled WGS sequence"/>
</dbReference>
<sequence length="194" mass="20268">MIVLGLTGSIGMGKSTAAAMFADEGVPVHDADAAVHRLYAGRAAPLIAAAFPGTVIDGVVDRAALGAEVLNDPAGMQRLEAIVHPLVRAEEEAFLDAARNSGAKLAVLDIPLLYETGAETRCDKVVVVSAPAEIQRERVLRRPGMSEEKFRAILAKQLPDAEKRARADFVVDTGDGFDATRAAVKAVVAELGGA</sequence>
<comment type="caution">
    <text evidence="7">The sequence shown here is derived from an EMBL/GenBank/DDBJ whole genome shotgun (WGS) entry which is preliminary data.</text>
</comment>
<comment type="catalytic activity">
    <reaction evidence="5">
        <text>3'-dephospho-CoA + ATP = ADP + CoA + H(+)</text>
        <dbReference type="Rhea" id="RHEA:18245"/>
        <dbReference type="ChEBI" id="CHEBI:15378"/>
        <dbReference type="ChEBI" id="CHEBI:30616"/>
        <dbReference type="ChEBI" id="CHEBI:57287"/>
        <dbReference type="ChEBI" id="CHEBI:57328"/>
        <dbReference type="ChEBI" id="CHEBI:456216"/>
        <dbReference type="EC" id="2.7.1.24"/>
    </reaction>
</comment>
<dbReference type="GO" id="GO:0004140">
    <property type="term" value="F:dephospho-CoA kinase activity"/>
    <property type="evidence" value="ECO:0007669"/>
    <property type="project" value="UniProtKB-UniRule"/>
</dbReference>
<dbReference type="PROSITE" id="PS51219">
    <property type="entry name" value="DPCK"/>
    <property type="match status" value="1"/>
</dbReference>
<evidence type="ECO:0000313" key="8">
    <source>
        <dbReference type="Proteomes" id="UP001155220"/>
    </source>
</evidence>
<dbReference type="Pfam" id="PF01121">
    <property type="entry name" value="CoaE"/>
    <property type="match status" value="1"/>
</dbReference>
<evidence type="ECO:0000256" key="5">
    <source>
        <dbReference type="HAMAP-Rule" id="MF_00376"/>
    </source>
</evidence>
<dbReference type="PANTHER" id="PTHR10695:SF46">
    <property type="entry name" value="BIFUNCTIONAL COENZYME A SYNTHASE-RELATED"/>
    <property type="match status" value="1"/>
</dbReference>
<dbReference type="HAMAP" id="MF_00376">
    <property type="entry name" value="Dephospho_CoA_kinase"/>
    <property type="match status" value="1"/>
</dbReference>
<proteinExistence type="inferred from homology"/>
<dbReference type="Gene3D" id="3.40.50.300">
    <property type="entry name" value="P-loop containing nucleotide triphosphate hydrolases"/>
    <property type="match status" value="1"/>
</dbReference>
<keyword evidence="5 7" id="KW-0418">Kinase</keyword>
<accession>A0A9X2KJL2</accession>
<dbReference type="GO" id="GO:0005524">
    <property type="term" value="F:ATP binding"/>
    <property type="evidence" value="ECO:0007669"/>
    <property type="project" value="UniProtKB-UniRule"/>
</dbReference>
<keyword evidence="4 5" id="KW-0173">Coenzyme A biosynthesis</keyword>
<comment type="function">
    <text evidence="5">Catalyzes the phosphorylation of the 3'-hydroxyl group of dephosphocoenzyme A to form coenzyme A.</text>
</comment>
<evidence type="ECO:0000256" key="3">
    <source>
        <dbReference type="ARBA" id="ARBA00022840"/>
    </source>
</evidence>
<dbReference type="EC" id="2.7.1.24" evidence="5 6"/>